<feature type="transmembrane region" description="Helical" evidence="9">
    <location>
        <begin position="296"/>
        <end position="315"/>
    </location>
</feature>
<gene>
    <name evidence="11" type="ORF">CXQ87_001995</name>
</gene>
<accession>A0A2V1A5T2</accession>
<keyword evidence="5" id="KW-0029">Amino-acid transport</keyword>
<dbReference type="Proteomes" id="UP000244406">
    <property type="component" value="Unassembled WGS sequence"/>
</dbReference>
<evidence type="ECO:0000256" key="3">
    <source>
        <dbReference type="ARBA" id="ARBA00022448"/>
    </source>
</evidence>
<evidence type="ECO:0000256" key="4">
    <source>
        <dbReference type="ARBA" id="ARBA00022692"/>
    </source>
</evidence>
<evidence type="ECO:0000313" key="12">
    <source>
        <dbReference type="Proteomes" id="UP000244406"/>
    </source>
</evidence>
<protein>
    <recommendedName>
        <fullName evidence="10">Amino acid permease/ SLC12A domain-containing protein</fullName>
    </recommendedName>
</protein>
<dbReference type="GO" id="GO:0015171">
    <property type="term" value="F:amino acid transmembrane transporter activity"/>
    <property type="evidence" value="ECO:0007669"/>
    <property type="project" value="TreeGrafter"/>
</dbReference>
<keyword evidence="4 9" id="KW-0812">Transmembrane</keyword>
<feature type="transmembrane region" description="Helical" evidence="9">
    <location>
        <begin position="349"/>
        <end position="368"/>
    </location>
</feature>
<feature type="transmembrane region" description="Helical" evidence="9">
    <location>
        <begin position="465"/>
        <end position="486"/>
    </location>
</feature>
<evidence type="ECO:0000256" key="7">
    <source>
        <dbReference type="ARBA" id="ARBA00023136"/>
    </source>
</evidence>
<feature type="transmembrane region" description="Helical" evidence="9">
    <location>
        <begin position="145"/>
        <end position="167"/>
    </location>
</feature>
<feature type="transmembrane region" description="Helical" evidence="9">
    <location>
        <begin position="173"/>
        <end position="195"/>
    </location>
</feature>
<keyword evidence="6 9" id="KW-1133">Transmembrane helix</keyword>
<feature type="transmembrane region" description="Helical" evidence="9">
    <location>
        <begin position="498"/>
        <end position="517"/>
    </location>
</feature>
<dbReference type="InterPro" id="IPR004841">
    <property type="entry name" value="AA-permease/SLC12A_dom"/>
</dbReference>
<feature type="transmembrane region" description="Helical" evidence="9">
    <location>
        <begin position="389"/>
        <end position="411"/>
    </location>
</feature>
<comment type="caution">
    <text evidence="11">The sequence shown here is derived from an EMBL/GenBank/DDBJ whole genome shotgun (WGS) entry which is preliminary data.</text>
</comment>
<feature type="transmembrane region" description="Helical" evidence="9">
    <location>
        <begin position="66"/>
        <end position="86"/>
    </location>
</feature>
<feature type="transmembrane region" description="Helical" evidence="9">
    <location>
        <begin position="255"/>
        <end position="276"/>
    </location>
</feature>
<evidence type="ECO:0000256" key="9">
    <source>
        <dbReference type="SAM" id="Phobius"/>
    </source>
</evidence>
<dbReference type="PANTHER" id="PTHR43341">
    <property type="entry name" value="AMINO ACID PERMEASE"/>
    <property type="match status" value="1"/>
</dbReference>
<reference evidence="11 12" key="1">
    <citation type="submission" date="2017-12" db="EMBL/GenBank/DDBJ databases">
        <title>Genome Sequence of the Amphotericin B-resistant Candida duobushaemulonii strain, B09383.</title>
        <authorList>
            <person name="Chow N.A."/>
            <person name="Gade L."/>
            <person name="Batra D."/>
            <person name="Rowe L.A."/>
            <person name="Loparev V.N."/>
            <person name="Litvintseva A.P."/>
        </authorList>
    </citation>
    <scope>NUCLEOTIDE SEQUENCE [LARGE SCALE GENOMIC DNA]</scope>
    <source>
        <strain evidence="11 12">B09383</strain>
    </source>
</reference>
<dbReference type="Gene3D" id="1.20.1740.10">
    <property type="entry name" value="Amino acid/polyamine transporter I"/>
    <property type="match status" value="1"/>
</dbReference>
<feature type="region of interest" description="Disordered" evidence="8">
    <location>
        <begin position="1"/>
        <end position="21"/>
    </location>
</feature>
<keyword evidence="12" id="KW-1185">Reference proteome</keyword>
<proteinExistence type="inferred from homology"/>
<evidence type="ECO:0000259" key="10">
    <source>
        <dbReference type="Pfam" id="PF00324"/>
    </source>
</evidence>
<dbReference type="VEuPathDB" id="FungiDB:CXQ87_001995"/>
<name>A0A2V1A5T2_9ASCO</name>
<dbReference type="PIRSF" id="PIRSF006060">
    <property type="entry name" value="AA_transporter"/>
    <property type="match status" value="1"/>
</dbReference>
<comment type="similarity">
    <text evidence="2">Belongs to the amino acid-polyamine-organocation (APC) superfamily. YAT (TC 2.A.3.10) family.</text>
</comment>
<dbReference type="RefSeq" id="XP_025334817.1">
    <property type="nucleotide sequence ID" value="XM_025480517.1"/>
</dbReference>
<dbReference type="InterPro" id="IPR050524">
    <property type="entry name" value="APC_YAT"/>
</dbReference>
<dbReference type="FunFam" id="1.20.1740.10:FF:000001">
    <property type="entry name" value="Amino acid permease"/>
    <property type="match status" value="1"/>
</dbReference>
<dbReference type="Pfam" id="PF00324">
    <property type="entry name" value="AA_permease"/>
    <property type="match status" value="1"/>
</dbReference>
<dbReference type="GO" id="GO:0016020">
    <property type="term" value="C:membrane"/>
    <property type="evidence" value="ECO:0007669"/>
    <property type="project" value="UniProtKB-SubCell"/>
</dbReference>
<dbReference type="PANTHER" id="PTHR43341:SF36">
    <property type="entry name" value="PROLINE-SPECIFIC PERMEASE"/>
    <property type="match status" value="1"/>
</dbReference>
<dbReference type="InterPro" id="IPR004840">
    <property type="entry name" value="Amino_acid_permease_CS"/>
</dbReference>
<feature type="domain" description="Amino acid permease/ SLC12A" evidence="10">
    <location>
        <begin position="63"/>
        <end position="522"/>
    </location>
</feature>
<dbReference type="GeneID" id="37001995"/>
<keyword evidence="3" id="KW-0813">Transport</keyword>
<evidence type="ECO:0000313" key="11">
    <source>
        <dbReference type="EMBL" id="PVH13877.1"/>
    </source>
</evidence>
<feature type="transmembrane region" description="Helical" evidence="9">
    <location>
        <begin position="92"/>
        <end position="112"/>
    </location>
</feature>
<evidence type="ECO:0000256" key="2">
    <source>
        <dbReference type="ARBA" id="ARBA00006983"/>
    </source>
</evidence>
<organism evidence="11 12">
    <name type="scientific">Candidozyma duobushaemuli</name>
    <dbReference type="NCBI Taxonomy" id="1231522"/>
    <lineage>
        <taxon>Eukaryota</taxon>
        <taxon>Fungi</taxon>
        <taxon>Dikarya</taxon>
        <taxon>Ascomycota</taxon>
        <taxon>Saccharomycotina</taxon>
        <taxon>Pichiomycetes</taxon>
        <taxon>Metschnikowiaceae</taxon>
        <taxon>Candidozyma</taxon>
    </lineage>
</organism>
<feature type="transmembrane region" description="Helical" evidence="9">
    <location>
        <begin position="207"/>
        <end position="225"/>
    </location>
</feature>
<keyword evidence="7 9" id="KW-0472">Membrane</keyword>
<dbReference type="EMBL" id="PKFP01000001">
    <property type="protein sequence ID" value="PVH13877.1"/>
    <property type="molecule type" value="Genomic_DNA"/>
</dbReference>
<evidence type="ECO:0000256" key="1">
    <source>
        <dbReference type="ARBA" id="ARBA00004141"/>
    </source>
</evidence>
<feature type="transmembrane region" description="Helical" evidence="9">
    <location>
        <begin position="423"/>
        <end position="444"/>
    </location>
</feature>
<evidence type="ECO:0000256" key="8">
    <source>
        <dbReference type="SAM" id="MobiDB-lite"/>
    </source>
</evidence>
<evidence type="ECO:0000256" key="6">
    <source>
        <dbReference type="ARBA" id="ARBA00022989"/>
    </source>
</evidence>
<dbReference type="PROSITE" id="PS00218">
    <property type="entry name" value="AMINO_ACID_PERMEASE_1"/>
    <property type="match status" value="1"/>
</dbReference>
<feature type="compositionally biased region" description="Polar residues" evidence="8">
    <location>
        <begin position="1"/>
        <end position="13"/>
    </location>
</feature>
<evidence type="ECO:0000256" key="5">
    <source>
        <dbReference type="ARBA" id="ARBA00022970"/>
    </source>
</evidence>
<sequence length="566" mass="62583">MNKSPTSSILRTPSDSKEKPMASVDFLEKGEGELISNEGSPFGEAGFVDDRENELKKGLKNRHVQLIALGGAIGTGLFLGSGQVLYTTGPGPLWISYIVMSAVVWFVMNMLAEMAAFLPVPGAGSQQFINDFTDPSIGFALGYNYWYGFSILVATETVAAAMLIQYWTTDVHIAIWISILLAMMLLLNVLPVQFFGEAEFFFASIKIFAITGLIIVGIVLFFGGGPTNDMLGFRHWADGNAFHEHLVGGSTGRFLATWTAIVRAGYSFIMSPELIVACSGEVVRPRRIIPRCANQFIYRLAFFYIIGSLVIGIIADSRSERLMGESGDASASPFVVGIQNAGIPVLNHIINAVILTSAASAGNSFFYAGSRTLYSLAKKGLAPKIFARVNRFGVPINCVLVVFAVGCLAYLNVSSSSSEVFAWFSNISTISGYISWTTAAFAYTRWRKAIKARGLEGRVPYKTPFQPYGAYFVMGFVILITLTNGYAVFFDFNVADFIAAYITFPIVLGLYVGHRLYSYFWVGRKRWLNPLDEFDFTKLEMVEDEERNYHNPIPRNVWEKVLFKIF</sequence>
<dbReference type="AlphaFoldDB" id="A0A2V1A5T2"/>
<comment type="subcellular location">
    <subcellularLocation>
        <location evidence="1">Membrane</location>
        <topology evidence="1">Multi-pass membrane protein</topology>
    </subcellularLocation>
</comment>